<protein>
    <submittedName>
        <fullName evidence="1">Uncharacterized protein</fullName>
    </submittedName>
</protein>
<dbReference type="Proteomes" id="UP000800200">
    <property type="component" value="Unassembled WGS sequence"/>
</dbReference>
<evidence type="ECO:0000313" key="1">
    <source>
        <dbReference type="EMBL" id="KAF2184439.1"/>
    </source>
</evidence>
<dbReference type="Gene3D" id="2.60.120.10">
    <property type="entry name" value="Jelly Rolls"/>
    <property type="match status" value="1"/>
</dbReference>
<dbReference type="AlphaFoldDB" id="A0A6A6E1H9"/>
<keyword evidence="2" id="KW-1185">Reference proteome</keyword>
<dbReference type="OrthoDB" id="5840532at2759"/>
<sequence length="139" mass="14762">MTTQHTIGKSIVHSSPPQLYHGPAGAGGMARSFAVSSIPAVLKDDADVNAYLSESGPMSQGANLVVVNIAPRGQSQMHQTVSIEFSICVLGIVKMETEPARFVAVTLPCEAFEIRGTEEMLAEERLEGSGAQKYDGSRL</sequence>
<dbReference type="EMBL" id="ML994638">
    <property type="protein sequence ID" value="KAF2184439.1"/>
    <property type="molecule type" value="Genomic_DNA"/>
</dbReference>
<organism evidence="1 2">
    <name type="scientific">Zopfia rhizophila CBS 207.26</name>
    <dbReference type="NCBI Taxonomy" id="1314779"/>
    <lineage>
        <taxon>Eukaryota</taxon>
        <taxon>Fungi</taxon>
        <taxon>Dikarya</taxon>
        <taxon>Ascomycota</taxon>
        <taxon>Pezizomycotina</taxon>
        <taxon>Dothideomycetes</taxon>
        <taxon>Dothideomycetes incertae sedis</taxon>
        <taxon>Zopfiaceae</taxon>
        <taxon>Zopfia</taxon>
    </lineage>
</organism>
<reference evidence="1" key="1">
    <citation type="journal article" date="2020" name="Stud. Mycol.">
        <title>101 Dothideomycetes genomes: a test case for predicting lifestyles and emergence of pathogens.</title>
        <authorList>
            <person name="Haridas S."/>
            <person name="Albert R."/>
            <person name="Binder M."/>
            <person name="Bloem J."/>
            <person name="Labutti K."/>
            <person name="Salamov A."/>
            <person name="Andreopoulos B."/>
            <person name="Baker S."/>
            <person name="Barry K."/>
            <person name="Bills G."/>
            <person name="Bluhm B."/>
            <person name="Cannon C."/>
            <person name="Castanera R."/>
            <person name="Culley D."/>
            <person name="Daum C."/>
            <person name="Ezra D."/>
            <person name="Gonzalez J."/>
            <person name="Henrissat B."/>
            <person name="Kuo A."/>
            <person name="Liang C."/>
            <person name="Lipzen A."/>
            <person name="Lutzoni F."/>
            <person name="Magnuson J."/>
            <person name="Mondo S."/>
            <person name="Nolan M."/>
            <person name="Ohm R."/>
            <person name="Pangilinan J."/>
            <person name="Park H.-J."/>
            <person name="Ramirez L."/>
            <person name="Alfaro M."/>
            <person name="Sun H."/>
            <person name="Tritt A."/>
            <person name="Yoshinaga Y."/>
            <person name="Zwiers L.-H."/>
            <person name="Turgeon B."/>
            <person name="Goodwin S."/>
            <person name="Spatafora J."/>
            <person name="Crous P."/>
            <person name="Grigoriev I."/>
        </authorList>
    </citation>
    <scope>NUCLEOTIDE SEQUENCE</scope>
    <source>
        <strain evidence="1">CBS 207.26</strain>
    </source>
</reference>
<dbReference type="InterPro" id="IPR014710">
    <property type="entry name" value="RmlC-like_jellyroll"/>
</dbReference>
<proteinExistence type="predicted"/>
<evidence type="ECO:0000313" key="2">
    <source>
        <dbReference type="Proteomes" id="UP000800200"/>
    </source>
</evidence>
<name>A0A6A6E1H9_9PEZI</name>
<accession>A0A6A6E1H9</accession>
<gene>
    <name evidence="1" type="ORF">K469DRAFT_727339</name>
</gene>